<accession>A0AAV5JM41</accession>
<evidence type="ECO:0000313" key="2">
    <source>
        <dbReference type="Proteomes" id="UP001054252"/>
    </source>
</evidence>
<organism evidence="1 2">
    <name type="scientific">Rubroshorea leprosula</name>
    <dbReference type="NCBI Taxonomy" id="152421"/>
    <lineage>
        <taxon>Eukaryota</taxon>
        <taxon>Viridiplantae</taxon>
        <taxon>Streptophyta</taxon>
        <taxon>Embryophyta</taxon>
        <taxon>Tracheophyta</taxon>
        <taxon>Spermatophyta</taxon>
        <taxon>Magnoliopsida</taxon>
        <taxon>eudicotyledons</taxon>
        <taxon>Gunneridae</taxon>
        <taxon>Pentapetalae</taxon>
        <taxon>rosids</taxon>
        <taxon>malvids</taxon>
        <taxon>Malvales</taxon>
        <taxon>Dipterocarpaceae</taxon>
        <taxon>Rubroshorea</taxon>
    </lineage>
</organism>
<comment type="caution">
    <text evidence="1">The sequence shown here is derived from an EMBL/GenBank/DDBJ whole genome shotgun (WGS) entry which is preliminary data.</text>
</comment>
<proteinExistence type="predicted"/>
<protein>
    <submittedName>
        <fullName evidence="1">Uncharacterized protein</fullName>
    </submittedName>
</protein>
<sequence>MKWCKTQTIPFRVVEHLGGYMPPVLCYSVLCHKRRSC</sequence>
<dbReference type="EMBL" id="BPVZ01000034">
    <property type="protein sequence ID" value="GKV11470.1"/>
    <property type="molecule type" value="Genomic_DNA"/>
</dbReference>
<name>A0AAV5JM41_9ROSI</name>
<gene>
    <name evidence="1" type="ORF">SLEP1_g22729</name>
</gene>
<dbReference type="AlphaFoldDB" id="A0AAV5JM41"/>
<evidence type="ECO:0000313" key="1">
    <source>
        <dbReference type="EMBL" id="GKV11470.1"/>
    </source>
</evidence>
<keyword evidence="2" id="KW-1185">Reference proteome</keyword>
<dbReference type="Proteomes" id="UP001054252">
    <property type="component" value="Unassembled WGS sequence"/>
</dbReference>
<reference evidence="1 2" key="1">
    <citation type="journal article" date="2021" name="Commun. Biol.">
        <title>The genome of Shorea leprosula (Dipterocarpaceae) highlights the ecological relevance of drought in aseasonal tropical rainforests.</title>
        <authorList>
            <person name="Ng K.K.S."/>
            <person name="Kobayashi M.J."/>
            <person name="Fawcett J.A."/>
            <person name="Hatakeyama M."/>
            <person name="Paape T."/>
            <person name="Ng C.H."/>
            <person name="Ang C.C."/>
            <person name="Tnah L.H."/>
            <person name="Lee C.T."/>
            <person name="Nishiyama T."/>
            <person name="Sese J."/>
            <person name="O'Brien M.J."/>
            <person name="Copetti D."/>
            <person name="Mohd Noor M.I."/>
            <person name="Ong R.C."/>
            <person name="Putra M."/>
            <person name="Sireger I.Z."/>
            <person name="Indrioko S."/>
            <person name="Kosugi Y."/>
            <person name="Izuno A."/>
            <person name="Isagi Y."/>
            <person name="Lee S.L."/>
            <person name="Shimizu K.K."/>
        </authorList>
    </citation>
    <scope>NUCLEOTIDE SEQUENCE [LARGE SCALE GENOMIC DNA]</scope>
    <source>
        <strain evidence="1">214</strain>
    </source>
</reference>